<reference evidence="2 3" key="1">
    <citation type="journal article" date="2013" name="Genome Announc.">
        <title>Draft Genome Sequence of the Cellulolytic, Mesophilic, Anaerobic Bacterium Clostridium termitidis Strain CT1112 (DSM 5398).</title>
        <authorList>
            <person name="Lal S."/>
            <person name="Ramachandran U."/>
            <person name="Zhang X."/>
            <person name="Munir R."/>
            <person name="Sparling R."/>
            <person name="Levin D.B."/>
        </authorList>
    </citation>
    <scope>NUCLEOTIDE SEQUENCE [LARGE SCALE GENOMIC DNA]</scope>
    <source>
        <strain evidence="2 3">CT1112</strain>
    </source>
</reference>
<feature type="transmembrane region" description="Helical" evidence="1">
    <location>
        <begin position="113"/>
        <end position="140"/>
    </location>
</feature>
<keyword evidence="3" id="KW-1185">Reference proteome</keyword>
<proteinExistence type="predicted"/>
<name>S0FRB2_RUMCE</name>
<dbReference type="InterPro" id="IPR021359">
    <property type="entry name" value="DUF2812"/>
</dbReference>
<dbReference type="AlphaFoldDB" id="S0FRB2"/>
<organism evidence="2 3">
    <name type="scientific">Ruminiclostridium cellobioparum subsp. termitidis CT1112</name>
    <dbReference type="NCBI Taxonomy" id="1195236"/>
    <lineage>
        <taxon>Bacteria</taxon>
        <taxon>Bacillati</taxon>
        <taxon>Bacillota</taxon>
        <taxon>Clostridia</taxon>
        <taxon>Eubacteriales</taxon>
        <taxon>Oscillospiraceae</taxon>
        <taxon>Ruminiclostridium</taxon>
    </lineage>
</organism>
<dbReference type="Pfam" id="PF11193">
    <property type="entry name" value="DUF2812"/>
    <property type="match status" value="1"/>
</dbReference>
<dbReference type="Proteomes" id="UP000014155">
    <property type="component" value="Unassembled WGS sequence"/>
</dbReference>
<keyword evidence="1" id="KW-0472">Membrane</keyword>
<dbReference type="STRING" id="1195236.CTER_1138"/>
<keyword evidence="1" id="KW-0812">Transmembrane</keyword>
<keyword evidence="1" id="KW-1133">Transmembrane helix</keyword>
<evidence type="ECO:0000313" key="3">
    <source>
        <dbReference type="Proteomes" id="UP000014155"/>
    </source>
</evidence>
<accession>S0FRB2</accession>
<evidence type="ECO:0000313" key="2">
    <source>
        <dbReference type="EMBL" id="EMS72891.1"/>
    </source>
</evidence>
<evidence type="ECO:0000256" key="1">
    <source>
        <dbReference type="SAM" id="Phobius"/>
    </source>
</evidence>
<protein>
    <recommendedName>
        <fullName evidence="4">DUF2812 domain-containing protein</fullName>
    </recommendedName>
</protein>
<dbReference type="PATRIC" id="fig|1195236.3.peg.1440"/>
<dbReference type="RefSeq" id="WP_004624625.1">
    <property type="nucleotide sequence ID" value="NZ_AORV01000025.1"/>
</dbReference>
<dbReference type="EMBL" id="AORV01000025">
    <property type="protein sequence ID" value="EMS72891.1"/>
    <property type="molecule type" value="Genomic_DNA"/>
</dbReference>
<comment type="caution">
    <text evidence="2">The sequence shown here is derived from an EMBL/GenBank/DDBJ whole genome shotgun (WGS) entry which is preliminary data.</text>
</comment>
<evidence type="ECO:0008006" key="4">
    <source>
        <dbReference type="Google" id="ProtNLM"/>
    </source>
</evidence>
<sequence>MKKFRFYIDFEKEEKWLNQMLIQGWELCKKSYGYKFYKIAPNNTIIKIDYRTFKNNRDFEDYLALFRDSGWEHISGSKYSGTQYFKRVNENGDTDIFSDTPSKAARYKRLSNMWLTTAISYFPIFIALILTKAINITAFLNPRELYYTPGLWERTGVYFWKAFLFETPFAVMRGGVWLFLPVLMVLYLAFAIKAEKHYRKTNVE</sequence>
<feature type="transmembrane region" description="Helical" evidence="1">
    <location>
        <begin position="170"/>
        <end position="190"/>
    </location>
</feature>
<gene>
    <name evidence="2" type="ORF">CTER_1138</name>
</gene>
<dbReference type="eggNOG" id="ENOG502ZCCA">
    <property type="taxonomic scope" value="Bacteria"/>
</dbReference>